<dbReference type="AlphaFoldDB" id="W0FMF4"/>
<protein>
    <submittedName>
        <fullName evidence="1">DNA alkylation repair enzyme</fullName>
    </submittedName>
</protein>
<reference evidence="1" key="1">
    <citation type="journal article" date="2013" name="PLoS ONE">
        <title>Metagenomic insights into the carbohydrate-active enzymes carried by the microorganisms adhering to solid digesta in the rumen of cows.</title>
        <authorList>
            <person name="Wang L."/>
            <person name="Hatem A."/>
            <person name="Catalyurek U.V."/>
            <person name="Morrison M."/>
            <person name="Yu Z."/>
        </authorList>
    </citation>
    <scope>NUCLEOTIDE SEQUENCE</scope>
</reference>
<evidence type="ECO:0000313" key="1">
    <source>
        <dbReference type="EMBL" id="AHF24644.1"/>
    </source>
</evidence>
<dbReference type="PANTHER" id="PTHR34070">
    <property type="entry name" value="ARMADILLO-TYPE FOLD"/>
    <property type="match status" value="1"/>
</dbReference>
<name>W0FMF4_9BACT</name>
<proteinExistence type="predicted"/>
<organism evidence="1">
    <name type="scientific">uncultured bacterium Contig27</name>
    <dbReference type="NCBI Taxonomy" id="1393547"/>
    <lineage>
        <taxon>Bacteria</taxon>
        <taxon>environmental samples</taxon>
    </lineage>
</organism>
<sequence length="236" mass="27848">MRKDALTEKIRRELHRLQDTKYRDLQIQIIPSVKPESIIGVRTPELRKMAKTLAGEEGTGSFLEDLPHQYFEENQLQAFIISGMKDYTACLAELERFLPYVDNWATCDQMSPRVFRKHRPELLKSIDRWIASGETYTVRFGIGMLMEHYLDEDFDPAYPEKAAAVRSEEYYVNMMIAWYFATALAKQYDAVLPFIEERRLDPWTHNKAIRKAVESFRITPEQKEYLKALKIRRTKD</sequence>
<accession>W0FMF4</accession>
<dbReference type="SUPFAM" id="SSF48371">
    <property type="entry name" value="ARM repeat"/>
    <property type="match status" value="1"/>
</dbReference>
<dbReference type="CDD" id="cd06561">
    <property type="entry name" value="AlkD_like"/>
    <property type="match status" value="1"/>
</dbReference>
<dbReference type="InterPro" id="IPR016024">
    <property type="entry name" value="ARM-type_fold"/>
</dbReference>
<dbReference type="Gene3D" id="1.25.10.90">
    <property type="match status" value="1"/>
</dbReference>
<dbReference type="EMBL" id="KC246800">
    <property type="protein sequence ID" value="AHF24644.1"/>
    <property type="molecule type" value="Genomic_DNA"/>
</dbReference>
<dbReference type="Pfam" id="PF08713">
    <property type="entry name" value="DNA_alkylation"/>
    <property type="match status" value="1"/>
</dbReference>
<dbReference type="InterPro" id="IPR014825">
    <property type="entry name" value="DNA_alkylation"/>
</dbReference>
<dbReference type="PANTHER" id="PTHR34070:SF1">
    <property type="entry name" value="DNA ALKYLATION REPAIR PROTEIN"/>
    <property type="match status" value="1"/>
</dbReference>